<evidence type="ECO:0000256" key="14">
    <source>
        <dbReference type="ARBA" id="ARBA00023136"/>
    </source>
</evidence>
<feature type="compositionally biased region" description="Acidic residues" evidence="18">
    <location>
        <begin position="531"/>
        <end position="544"/>
    </location>
</feature>
<evidence type="ECO:0000256" key="8">
    <source>
        <dbReference type="ARBA" id="ARBA00022801"/>
    </source>
</evidence>
<keyword evidence="13" id="KW-0342">GTP-binding</keyword>
<proteinExistence type="inferred from homology"/>
<comment type="similarity">
    <text evidence="16">Belongs to the TRAFAC class TrmE-Era-EngA-EngB-Septin-like GTPase superfamily. AIG1/Toc34/Toc159-like paraseptin GTPase family. TOC159 subfamily.</text>
</comment>
<keyword evidence="5" id="KW-0812">Transmembrane</keyword>
<feature type="compositionally biased region" description="Polar residues" evidence="18">
    <location>
        <begin position="597"/>
        <end position="617"/>
    </location>
</feature>
<feature type="compositionally biased region" description="Basic and acidic residues" evidence="18">
    <location>
        <begin position="31"/>
        <end position="50"/>
    </location>
</feature>
<evidence type="ECO:0000256" key="10">
    <source>
        <dbReference type="ARBA" id="ARBA00022842"/>
    </source>
</evidence>
<comment type="function">
    <text evidence="17">GTPase involved in protein precursor import into chloroplasts. Seems to recognize chloroplast-destined precursor proteins and regulate their presentation to the translocation channel through GTP hydrolysis. Probably specialized in the import of nuclear encoded non-photosynthetic preproteins from the cytoplasm to the chloroplast.</text>
</comment>
<dbReference type="InterPro" id="IPR006703">
    <property type="entry name" value="G_AIG1"/>
</dbReference>
<keyword evidence="10" id="KW-0460">Magnesium</keyword>
<feature type="compositionally biased region" description="Acidic residues" evidence="18">
    <location>
        <begin position="1039"/>
        <end position="1051"/>
    </location>
</feature>
<keyword evidence="14" id="KW-0472">Membrane</keyword>
<keyword evidence="4" id="KW-0934">Plastid</keyword>
<dbReference type="Pfam" id="PF04548">
    <property type="entry name" value="AIG1"/>
    <property type="match status" value="1"/>
</dbReference>
<evidence type="ECO:0000256" key="5">
    <source>
        <dbReference type="ARBA" id="ARBA00022692"/>
    </source>
</evidence>
<evidence type="ECO:0000256" key="2">
    <source>
        <dbReference type="ARBA" id="ARBA00022448"/>
    </source>
</evidence>
<keyword evidence="8" id="KW-0378">Hydrolase</keyword>
<evidence type="ECO:0000256" key="6">
    <source>
        <dbReference type="ARBA" id="ARBA00022723"/>
    </source>
</evidence>
<dbReference type="EMBL" id="GCHU01025103">
    <property type="protein sequence ID" value="JAG85668.1"/>
    <property type="molecule type" value="Transcribed_RNA"/>
</dbReference>
<keyword evidence="11" id="KW-0653">Protein transport</keyword>
<keyword evidence="7" id="KW-0547">Nucleotide-binding</keyword>
<dbReference type="FunFam" id="3.40.50.300:FF:000413">
    <property type="entry name" value="Translocase of chloroplast 120, chloroplastic"/>
    <property type="match status" value="1"/>
</dbReference>
<dbReference type="Pfam" id="PF11886">
    <property type="entry name" value="TOC159_MAD"/>
    <property type="match status" value="1"/>
</dbReference>
<feature type="region of interest" description="Disordered" evidence="18">
    <location>
        <begin position="950"/>
        <end position="981"/>
    </location>
</feature>
<name>A0A0C9S4E5_9CONI</name>
<evidence type="ECO:0000256" key="13">
    <source>
        <dbReference type="ARBA" id="ARBA00023134"/>
    </source>
</evidence>
<evidence type="ECO:0000256" key="1">
    <source>
        <dbReference type="ARBA" id="ARBA00001946"/>
    </source>
</evidence>
<evidence type="ECO:0000256" key="9">
    <source>
        <dbReference type="ARBA" id="ARBA00022805"/>
    </source>
</evidence>
<comment type="subcellular location">
    <subcellularLocation>
        <location evidence="15">Plastid</location>
        <location evidence="15">Chloroplast outer membrane</location>
        <topology evidence="15">Single-pass membrane protein</topology>
    </subcellularLocation>
</comment>
<feature type="region of interest" description="Disordered" evidence="18">
    <location>
        <begin position="1"/>
        <end position="116"/>
    </location>
</feature>
<evidence type="ECO:0000256" key="11">
    <source>
        <dbReference type="ARBA" id="ARBA00022927"/>
    </source>
</evidence>
<evidence type="ECO:0000256" key="4">
    <source>
        <dbReference type="ARBA" id="ARBA00022640"/>
    </source>
</evidence>
<dbReference type="SUPFAM" id="SSF52540">
    <property type="entry name" value="P-loop containing nucleoside triphosphate hydrolases"/>
    <property type="match status" value="1"/>
</dbReference>
<dbReference type="GO" id="GO:0005525">
    <property type="term" value="F:GTP binding"/>
    <property type="evidence" value="ECO:0007669"/>
    <property type="project" value="UniProtKB-KW"/>
</dbReference>
<dbReference type="NCBIfam" id="TIGR00993">
    <property type="entry name" value="3a0901s04IAP86"/>
    <property type="match status" value="1"/>
</dbReference>
<comment type="cofactor">
    <cofactor evidence="1">
        <name>Mg(2+)</name>
        <dbReference type="ChEBI" id="CHEBI:18420"/>
    </cofactor>
</comment>
<evidence type="ECO:0000256" key="16">
    <source>
        <dbReference type="ARBA" id="ARBA00023775"/>
    </source>
</evidence>
<evidence type="ECO:0000256" key="15">
    <source>
        <dbReference type="ARBA" id="ARBA00023766"/>
    </source>
</evidence>
<accession>A0A0C9S4E5</accession>
<feature type="compositionally biased region" description="Basic and acidic residues" evidence="18">
    <location>
        <begin position="175"/>
        <end position="200"/>
    </location>
</feature>
<reference evidence="20" key="1">
    <citation type="submission" date="2015-02" db="EMBL/GenBank/DDBJ databases">
        <title>A transcriptome of Wollemia nobilis - a relic of Gondwana.</title>
        <authorList>
            <person name="Chia J.Y."/>
            <person name="Leong Y.S."/>
            <person name="Abdul Karim S."/>
            <person name="Wan Azmi N."/>
            <person name="Hercus R."/>
            <person name="Croft L."/>
        </authorList>
    </citation>
    <scope>NUCLEOTIDE SEQUENCE</scope>
    <source>
        <strain evidence="20">MaeBrown</strain>
        <tissue evidence="20">Leaf</tissue>
    </source>
</reference>
<dbReference type="CDD" id="cd01853">
    <property type="entry name" value="Toc34_like"/>
    <property type="match status" value="1"/>
</dbReference>
<dbReference type="PROSITE" id="PS51720">
    <property type="entry name" value="G_AIG1"/>
    <property type="match status" value="1"/>
</dbReference>
<feature type="compositionally biased region" description="Low complexity" evidence="18">
    <location>
        <begin position="556"/>
        <end position="572"/>
    </location>
</feature>
<feature type="compositionally biased region" description="Polar residues" evidence="18">
    <location>
        <begin position="517"/>
        <end position="530"/>
    </location>
</feature>
<dbReference type="InterPro" id="IPR024283">
    <property type="entry name" value="TOC159_MAD"/>
</dbReference>
<evidence type="ECO:0000256" key="3">
    <source>
        <dbReference type="ARBA" id="ARBA00022528"/>
    </source>
</evidence>
<feature type="compositionally biased region" description="Basic and acidic residues" evidence="18">
    <location>
        <begin position="63"/>
        <end position="79"/>
    </location>
</feature>
<dbReference type="GO" id="GO:0046872">
    <property type="term" value="F:metal ion binding"/>
    <property type="evidence" value="ECO:0007669"/>
    <property type="project" value="UniProtKB-KW"/>
</dbReference>
<feature type="compositionally biased region" description="Basic and acidic residues" evidence="18">
    <location>
        <begin position="88"/>
        <end position="103"/>
    </location>
</feature>
<dbReference type="PANTHER" id="PTHR10903">
    <property type="entry name" value="GTPASE, IMAP FAMILY MEMBER-RELATED"/>
    <property type="match status" value="1"/>
</dbReference>
<dbReference type="InterPro" id="IPR005690">
    <property type="entry name" value="Toc86_159"/>
</dbReference>
<feature type="region of interest" description="Disordered" evidence="18">
    <location>
        <begin position="133"/>
        <end position="259"/>
    </location>
</feature>
<evidence type="ECO:0000256" key="17">
    <source>
        <dbReference type="ARBA" id="ARBA00045184"/>
    </source>
</evidence>
<keyword evidence="9" id="KW-1002">Plastid outer membrane</keyword>
<evidence type="ECO:0000256" key="18">
    <source>
        <dbReference type="SAM" id="MobiDB-lite"/>
    </source>
</evidence>
<feature type="compositionally biased region" description="Basic and acidic residues" evidence="18">
    <location>
        <begin position="332"/>
        <end position="349"/>
    </location>
</feature>
<feature type="compositionally biased region" description="Basic and acidic residues" evidence="18">
    <location>
        <begin position="214"/>
        <end position="256"/>
    </location>
</feature>
<feature type="compositionally biased region" description="Acidic residues" evidence="18">
    <location>
        <begin position="955"/>
        <end position="975"/>
    </location>
</feature>
<protein>
    <submittedName>
        <fullName evidence="20">TSA: Wollemia nobilis Ref_Wollemi_Transcript_25292_4634 transcribed RNA sequence</fullName>
    </submittedName>
</protein>
<keyword evidence="2" id="KW-0813">Transport</keyword>
<dbReference type="InterPro" id="IPR045058">
    <property type="entry name" value="GIMA/IAN/Toc"/>
</dbReference>
<evidence type="ECO:0000256" key="7">
    <source>
        <dbReference type="ARBA" id="ARBA00022741"/>
    </source>
</evidence>
<feature type="region of interest" description="Disordered" evidence="18">
    <location>
        <begin position="487"/>
        <end position="625"/>
    </location>
</feature>
<dbReference type="InterPro" id="IPR027417">
    <property type="entry name" value="P-loop_NTPase"/>
</dbReference>
<dbReference type="GO" id="GO:0003924">
    <property type="term" value="F:GTPase activity"/>
    <property type="evidence" value="ECO:0007669"/>
    <property type="project" value="InterPro"/>
</dbReference>
<keyword evidence="6" id="KW-0479">Metal-binding</keyword>
<feature type="compositionally biased region" description="Basic and acidic residues" evidence="18">
    <location>
        <begin position="133"/>
        <end position="150"/>
    </location>
</feature>
<dbReference type="Gene3D" id="3.40.50.300">
    <property type="entry name" value="P-loop containing nucleotide triphosphate hydrolases"/>
    <property type="match status" value="1"/>
</dbReference>
<organism evidence="20">
    <name type="scientific">Wollemia nobilis</name>
    <dbReference type="NCBI Taxonomy" id="56998"/>
    <lineage>
        <taxon>Eukaryota</taxon>
        <taxon>Viridiplantae</taxon>
        <taxon>Streptophyta</taxon>
        <taxon>Embryophyta</taxon>
        <taxon>Tracheophyta</taxon>
        <taxon>Spermatophyta</taxon>
        <taxon>Pinopsida</taxon>
        <taxon>Pinidae</taxon>
        <taxon>Conifers II</taxon>
        <taxon>Araucariales</taxon>
        <taxon>Araucariaceae</taxon>
        <taxon>Wollemia</taxon>
    </lineage>
</organism>
<dbReference type="GO" id="GO:0015031">
    <property type="term" value="P:protein transport"/>
    <property type="evidence" value="ECO:0007669"/>
    <property type="project" value="UniProtKB-KW"/>
</dbReference>
<keyword evidence="3" id="KW-0150">Chloroplast</keyword>
<feature type="region of interest" description="Disordered" evidence="18">
    <location>
        <begin position="332"/>
        <end position="392"/>
    </location>
</feature>
<evidence type="ECO:0000259" key="19">
    <source>
        <dbReference type="PROSITE" id="PS51720"/>
    </source>
</evidence>
<evidence type="ECO:0000313" key="20">
    <source>
        <dbReference type="EMBL" id="JAG85668.1"/>
    </source>
</evidence>
<dbReference type="GO" id="GO:0045036">
    <property type="term" value="P:protein targeting to chloroplast"/>
    <property type="evidence" value="ECO:0007669"/>
    <property type="project" value="InterPro"/>
</dbReference>
<sequence>MPVIDDKMDVNPKHEDVEIEDKTQATQAATRNDEKKEDMQGIQEIEKYEGGSELQMNNQQEANDNKIQEKKDGEEKVKYFEGSQESSEPGKGEDEEDIFKGTEEETGLQNEHLLAREQDVNEKINHDRVEHIHVNKKLREENQASEDGKGQAEISEIATEIHEEDGLQLGNEVKLNQKEDGEESKEHTEGTRADVKDHSQEIVLQPSPLSPENPFEKMLYEACEDHKQKSVDSGIDKDKQLEGRKGPSEALEDHNETGLATSVETDGLAVQCIAGTPLSHSCNTPETYVQDDHFLHSDGVEAKSSVMEMNRAEDISVEPSNFEDSAVSKELDIEGENKEGEESGNKHLESLGTRANLNADERNSEGNDWEAGKFNGSGEEFQGESEQELFDKGARDIVQEAQTVDDYLANQDIKDAKNGQAIAEVEGKVDIPFDTISEPSSVNDEKQVVVEAIPMEIEEKVILDDDGKQNDHIQQQDASTTEIHEAFNNTDGREKKPVPDAVLADESSRDKKIEWSNYMSRSMDNPQSDIESAEDESEEDEENNETSPTLPAKTAGSTVSNGTTSSSSSGLSLPARPAGLGSSVPLLGPAPRAVQHSRANGTSASRTSQLAEDQTNGDSDENNETREKLQMIRVKFLRLAHRLGQTPHNVVVAQVLYRLGLAEQLRGSRNSSRTGPFSFDRASSIAEQQEAVGREGLDFTCTIMVLGKTGVGKSATINSVFDEVRSGTSAFQLGTKRVQEIVGTVQGIRIRVIDTPGLLASSADQHHNEKILRSVKRFIKKTPPDIVLYFDRLDMQSRDSGDLPLLRTITEIFSPAVWFNAIIVLTHAASAPPEGPNGIPLSYEMFVSQRSHVVQQAIRQAAGDMRLMNPVSLVENHSACRTNRAGQRVLPNGQIWKPQLLLLCFASKILAEANALLKLQDSPTGKAYGTRPRVPPLPFLLSSLLQSRALPAEQQGDEDSDEELDDSSDSEDESEYDKLPPFRYLNKSELNNLSKEMKDAYYSELEEREKLFMKKQLKEERKHRRFMKKKSADAQNYDDTVEENPETDNIEGENLGPEPVLVEMPDMALPPSFDADNPSYRYRYHDASNQGDQWLVRPVLETHGWDHDVGYEGVNVEKMFVIGKKIPISLSGQVTKDKKESNLQMECATSLKHGEGKSTLAGLDVQTVGKDLAYSLRSETRFSNFKHNKTTAGLAITLLGDAIAAGMKLEDRLMIGKRLKLVLNGGAITGRGDVAYGGSIEASLRDEDYPIVRSLSTLGLSLMDWHGDLAIGCNLQSQFPVGRKTNMTARANLNNRGAGQISIRTSSSDQLQLALIGIIPILRTIGNRLTASQDHMQ</sequence>
<feature type="region of interest" description="Disordered" evidence="18">
    <location>
        <begin position="1023"/>
        <end position="1055"/>
    </location>
</feature>
<keyword evidence="12" id="KW-1133">Transmembrane helix</keyword>
<dbReference type="PANTHER" id="PTHR10903:SF135">
    <property type="entry name" value="TRANSLOCASE OF CHLOROPLAST 120, CHLOROPLASTIC-RELATED"/>
    <property type="match status" value="1"/>
</dbReference>
<feature type="domain" description="AIG1-type G" evidence="19">
    <location>
        <begin position="698"/>
        <end position="928"/>
    </location>
</feature>
<evidence type="ECO:0000256" key="12">
    <source>
        <dbReference type="ARBA" id="ARBA00022989"/>
    </source>
</evidence>
<dbReference type="GO" id="GO:0009707">
    <property type="term" value="C:chloroplast outer membrane"/>
    <property type="evidence" value="ECO:0007669"/>
    <property type="project" value="UniProtKB-SubCell"/>
</dbReference>
<feature type="compositionally biased region" description="Basic and acidic residues" evidence="18">
    <location>
        <begin position="1"/>
        <end position="23"/>
    </location>
</feature>